<protein>
    <submittedName>
        <fullName evidence="3">YrhK family protein</fullName>
    </submittedName>
</protein>
<evidence type="ECO:0000313" key="3">
    <source>
        <dbReference type="EMBL" id="MFH0254781.1"/>
    </source>
</evidence>
<keyword evidence="1" id="KW-0812">Transmembrane</keyword>
<feature type="transmembrane region" description="Helical" evidence="1">
    <location>
        <begin position="7"/>
        <end position="27"/>
    </location>
</feature>
<reference evidence="3 4" key="1">
    <citation type="submission" date="2024-10" db="EMBL/GenBank/DDBJ databases">
        <authorList>
            <person name="Yang X.-N."/>
        </authorList>
    </citation>
    <scope>NUCLEOTIDE SEQUENCE [LARGE SCALE GENOMIC DNA]</scope>
    <source>
        <strain evidence="3 4">CAU 1059</strain>
    </source>
</reference>
<keyword evidence="1" id="KW-1133">Transmembrane helix</keyword>
<keyword evidence="4" id="KW-1185">Reference proteome</keyword>
<dbReference type="RefSeq" id="WP_377172268.1">
    <property type="nucleotide sequence ID" value="NZ_JBHTJC010000003.1"/>
</dbReference>
<evidence type="ECO:0000313" key="4">
    <source>
        <dbReference type="Proteomes" id="UP001607157"/>
    </source>
</evidence>
<dbReference type="EMBL" id="JBIHMM010000003">
    <property type="protein sequence ID" value="MFH0254781.1"/>
    <property type="molecule type" value="Genomic_DNA"/>
</dbReference>
<feature type="transmembrane region" description="Helical" evidence="1">
    <location>
        <begin position="33"/>
        <end position="53"/>
    </location>
</feature>
<evidence type="ECO:0000259" key="2">
    <source>
        <dbReference type="Pfam" id="PF14145"/>
    </source>
</evidence>
<evidence type="ECO:0000256" key="1">
    <source>
        <dbReference type="SAM" id="Phobius"/>
    </source>
</evidence>
<proteinExistence type="predicted"/>
<comment type="caution">
    <text evidence="3">The sequence shown here is derived from an EMBL/GenBank/DDBJ whole genome shotgun (WGS) entry which is preliminary data.</text>
</comment>
<sequence>MFELAYTLVDFAAAISFLIGSILFFWAEYETQAIWLFVIGSVCFCLKPTIRLVREIKLLEMGDTEDLAERLEK</sequence>
<dbReference type="Proteomes" id="UP001607157">
    <property type="component" value="Unassembled WGS sequence"/>
</dbReference>
<accession>A0ABW7IAL4</accession>
<gene>
    <name evidence="3" type="ORF">ACGRVM_12820</name>
</gene>
<organism evidence="3 4">
    <name type="scientific">Roseovarius aquimarinus</name>
    <dbReference type="NCBI Taxonomy" id="1229156"/>
    <lineage>
        <taxon>Bacteria</taxon>
        <taxon>Pseudomonadati</taxon>
        <taxon>Pseudomonadota</taxon>
        <taxon>Alphaproteobacteria</taxon>
        <taxon>Rhodobacterales</taxon>
        <taxon>Roseobacteraceae</taxon>
        <taxon>Roseovarius</taxon>
    </lineage>
</organism>
<dbReference type="InterPro" id="IPR025424">
    <property type="entry name" value="YrhK_domain"/>
</dbReference>
<dbReference type="Pfam" id="PF14145">
    <property type="entry name" value="YrhK"/>
    <property type="match status" value="1"/>
</dbReference>
<feature type="domain" description="YrhK" evidence="2">
    <location>
        <begin position="2"/>
        <end position="56"/>
    </location>
</feature>
<keyword evidence="1" id="KW-0472">Membrane</keyword>
<name>A0ABW7IAL4_9RHOB</name>